<dbReference type="Proteomes" id="UP001595462">
    <property type="component" value="Unassembled WGS sequence"/>
</dbReference>
<protein>
    <submittedName>
        <fullName evidence="1">PIG-L deacetylase family protein</fullName>
        <ecNumber evidence="1">3.5.1.-</ecNumber>
    </submittedName>
</protein>
<dbReference type="EC" id="3.5.1.-" evidence="1"/>
<dbReference type="Gene3D" id="3.40.50.10320">
    <property type="entry name" value="LmbE-like"/>
    <property type="match status" value="1"/>
</dbReference>
<keyword evidence="1" id="KW-0378">Hydrolase</keyword>
<organism evidence="1 2">
    <name type="scientific">Salinisphaera aquimarina</name>
    <dbReference type="NCBI Taxonomy" id="2094031"/>
    <lineage>
        <taxon>Bacteria</taxon>
        <taxon>Pseudomonadati</taxon>
        <taxon>Pseudomonadota</taxon>
        <taxon>Gammaproteobacteria</taxon>
        <taxon>Salinisphaerales</taxon>
        <taxon>Salinisphaeraceae</taxon>
        <taxon>Salinisphaera</taxon>
    </lineage>
</organism>
<dbReference type="EMBL" id="JBHRSS010000005">
    <property type="protein sequence ID" value="MFC3104719.1"/>
    <property type="molecule type" value="Genomic_DNA"/>
</dbReference>
<gene>
    <name evidence="1" type="ORF">ACFOSU_12575</name>
</gene>
<keyword evidence="2" id="KW-1185">Reference proteome</keyword>
<evidence type="ECO:0000313" key="1">
    <source>
        <dbReference type="EMBL" id="MFC3104719.1"/>
    </source>
</evidence>
<evidence type="ECO:0000313" key="2">
    <source>
        <dbReference type="Proteomes" id="UP001595462"/>
    </source>
</evidence>
<dbReference type="RefSeq" id="WP_380690131.1">
    <property type="nucleotide sequence ID" value="NZ_JBHRSS010000005.1"/>
</dbReference>
<accession>A0ABV7EPX9</accession>
<dbReference type="InterPro" id="IPR003737">
    <property type="entry name" value="GlcNAc_PI_deacetylase-related"/>
</dbReference>
<name>A0ABV7EPX9_9GAMM</name>
<reference evidence="2" key="1">
    <citation type="journal article" date="2019" name="Int. J. Syst. Evol. Microbiol.">
        <title>The Global Catalogue of Microorganisms (GCM) 10K type strain sequencing project: providing services to taxonomists for standard genome sequencing and annotation.</title>
        <authorList>
            <consortium name="The Broad Institute Genomics Platform"/>
            <consortium name="The Broad Institute Genome Sequencing Center for Infectious Disease"/>
            <person name="Wu L."/>
            <person name="Ma J."/>
        </authorList>
    </citation>
    <scope>NUCLEOTIDE SEQUENCE [LARGE SCALE GENOMIC DNA]</scope>
    <source>
        <strain evidence="2">KCTC 52640</strain>
    </source>
</reference>
<proteinExistence type="predicted"/>
<dbReference type="PANTHER" id="PTHR12993:SF29">
    <property type="entry name" value="BLR3841 PROTEIN"/>
    <property type="match status" value="1"/>
</dbReference>
<comment type="caution">
    <text evidence="1">The sequence shown here is derived from an EMBL/GenBank/DDBJ whole genome shotgun (WGS) entry which is preliminary data.</text>
</comment>
<sequence>MPVNDPPVLRALDRQRSRDLPLSALGPIAIMAPHPDDETLGCGGLIAFCAQLQVPLTIVAITDGESSHPGSRRVSPEQLIVWRAEERAQALAALGAQAAQVERLRLPDGGMHTMSTAARQDCVRQLAAILCRDRIQTVLVTAADDDHPDHRASYALTRLALQQKPTVRLLTYAVWPPLGAIAGGSRWSLDIESVRERKRTAIDFFVSQRGQIVKDDPAGFIMPAALLSRSLALQELYYPD</sequence>
<dbReference type="PANTHER" id="PTHR12993">
    <property type="entry name" value="N-ACETYLGLUCOSAMINYL-PHOSPHATIDYLINOSITOL DE-N-ACETYLASE-RELATED"/>
    <property type="match status" value="1"/>
</dbReference>
<dbReference type="InterPro" id="IPR024078">
    <property type="entry name" value="LmbE-like_dom_sf"/>
</dbReference>
<dbReference type="SUPFAM" id="SSF102588">
    <property type="entry name" value="LmbE-like"/>
    <property type="match status" value="1"/>
</dbReference>
<dbReference type="Pfam" id="PF02585">
    <property type="entry name" value="PIG-L"/>
    <property type="match status" value="1"/>
</dbReference>
<dbReference type="GO" id="GO:0016787">
    <property type="term" value="F:hydrolase activity"/>
    <property type="evidence" value="ECO:0007669"/>
    <property type="project" value="UniProtKB-KW"/>
</dbReference>